<accession>D4XW75</accession>
<evidence type="ECO:0000313" key="1">
    <source>
        <dbReference type="EMBL" id="EFF41410.1"/>
    </source>
</evidence>
<comment type="caution">
    <text evidence="1">The sequence shown here is derived from an EMBL/GenBank/DDBJ whole genome shotgun (WGS) entry which is preliminary data.</text>
</comment>
<feature type="non-terminal residue" evidence="1">
    <location>
        <position position="347"/>
    </location>
</feature>
<gene>
    <name evidence="1" type="ORF">MALL_0702</name>
</gene>
<proteinExistence type="predicted"/>
<dbReference type="EMBL" id="ADNC01000022">
    <property type="protein sequence ID" value="EFF41410.1"/>
    <property type="molecule type" value="Genomic_DNA"/>
</dbReference>
<dbReference type="AlphaFoldDB" id="D4XW75"/>
<sequence length="347" mass="40844">MFNIILYNLNNIMKKIKLLLLSGITLAVITTSTGLGVYFANANKYKLSDSNIFNYEYKNQFIKNFNSKQITEISKNVQVFNLFENNEQIEYDNLAFINEKIVFSTKNKTIVLNPNSSMNKENKEKINLNDLFISYDFSKMQNDAFYLSDIKKKKYNNQLFVPDLQIIIDNILSSKNYLNTFYPNWINIESIRNIGWINNQEQKIYIENLIKIYLLALNTGQIDFIVKINNSKIINNSVQFNLDILDAENNSLIDEKNKEINFYINNFLDYKKSSVIGINFDNNDKEILFNEYLNFPVLKFKQNPWNWSNYDNLVDGVELLEEKYSAKSFKSLLKKNKDLLYIEVPKD</sequence>
<dbReference type="NCBIfam" id="NF045963">
    <property type="entry name" value="MAG3240_fam"/>
    <property type="match status" value="1"/>
</dbReference>
<organism evidence="1 2">
    <name type="scientific">Mycoplasmopsis alligatoris A21JP2</name>
    <dbReference type="NCBI Taxonomy" id="747682"/>
    <lineage>
        <taxon>Bacteria</taxon>
        <taxon>Bacillati</taxon>
        <taxon>Mycoplasmatota</taxon>
        <taxon>Mycoplasmoidales</taxon>
        <taxon>Metamycoplasmataceae</taxon>
        <taxon>Mycoplasmopsis</taxon>
    </lineage>
</organism>
<dbReference type="Proteomes" id="UP000004757">
    <property type="component" value="Unassembled WGS sequence"/>
</dbReference>
<name>D4XW75_9BACT</name>
<protein>
    <submittedName>
        <fullName evidence="1">Uncharacterized protein</fullName>
    </submittedName>
</protein>
<evidence type="ECO:0000313" key="2">
    <source>
        <dbReference type="Proteomes" id="UP000004757"/>
    </source>
</evidence>
<reference evidence="1 2" key="1">
    <citation type="submission" date="2010-03" db="EMBL/GenBank/DDBJ databases">
        <authorList>
            <person name="Glass J.I."/>
            <person name="Benders G.A."/>
            <person name="Durkin A.S."/>
            <person name="Farmerie W.G."/>
            <person name="Hlavinka K."/>
            <person name="Hostetler J."/>
            <person name="Jackson J."/>
            <person name="May M.A."/>
            <person name="Miller R.H."/>
            <person name="Paralanov V."/>
            <person name="Radune D."/>
            <person name="Szczypinski B."/>
            <person name="Brown D.R."/>
        </authorList>
    </citation>
    <scope>NUCLEOTIDE SEQUENCE [LARGE SCALE GENOMIC DNA]</scope>
    <source>
        <strain evidence="1 2">A21JP2</strain>
    </source>
</reference>
<keyword evidence="2" id="KW-1185">Reference proteome</keyword>